<dbReference type="KEGG" id="gfm:Enr17x_21740"/>
<feature type="transmembrane region" description="Helical" evidence="2">
    <location>
        <begin position="49"/>
        <end position="71"/>
    </location>
</feature>
<dbReference type="Proteomes" id="UP000318313">
    <property type="component" value="Chromosome"/>
</dbReference>
<name>A0A518IAK6_9PLAN</name>
<dbReference type="InterPro" id="IPR032307">
    <property type="entry name" value="PepSY_TM-like_2"/>
</dbReference>
<feature type="region of interest" description="Disordered" evidence="1">
    <location>
        <begin position="341"/>
        <end position="432"/>
    </location>
</feature>
<evidence type="ECO:0000313" key="4">
    <source>
        <dbReference type="Proteomes" id="UP000318313"/>
    </source>
</evidence>
<gene>
    <name evidence="3" type="ORF">Enr17x_21740</name>
</gene>
<dbReference type="OrthoDB" id="213240at2"/>
<dbReference type="PANTHER" id="PTHR40115">
    <property type="entry name" value="INNER MEMBRANE PROTEIN WITH PEPSY TM HELIX"/>
    <property type="match status" value="1"/>
</dbReference>
<reference evidence="3 4" key="1">
    <citation type="submission" date="2019-03" db="EMBL/GenBank/DDBJ databases">
        <title>Deep-cultivation of Planctomycetes and their phenomic and genomic characterization uncovers novel biology.</title>
        <authorList>
            <person name="Wiegand S."/>
            <person name="Jogler M."/>
            <person name="Boedeker C."/>
            <person name="Pinto D."/>
            <person name="Vollmers J."/>
            <person name="Rivas-Marin E."/>
            <person name="Kohn T."/>
            <person name="Peeters S.H."/>
            <person name="Heuer A."/>
            <person name="Rast P."/>
            <person name="Oberbeckmann S."/>
            <person name="Bunk B."/>
            <person name="Jeske O."/>
            <person name="Meyerdierks A."/>
            <person name="Storesund J.E."/>
            <person name="Kallscheuer N."/>
            <person name="Luecker S."/>
            <person name="Lage O.M."/>
            <person name="Pohl T."/>
            <person name="Merkel B.J."/>
            <person name="Hornburger P."/>
            <person name="Mueller R.-W."/>
            <person name="Bruemmer F."/>
            <person name="Labrenz M."/>
            <person name="Spormann A.M."/>
            <person name="Op den Camp H."/>
            <person name="Overmann J."/>
            <person name="Amann R."/>
            <person name="Jetten M.S.M."/>
            <person name="Mascher T."/>
            <person name="Medema M.H."/>
            <person name="Devos D.P."/>
            <person name="Kaster A.-K."/>
            <person name="Ovreas L."/>
            <person name="Rohde M."/>
            <person name="Galperin M.Y."/>
            <person name="Jogler C."/>
        </authorList>
    </citation>
    <scope>NUCLEOTIDE SEQUENCE [LARGE SCALE GENOMIC DNA]</scope>
    <source>
        <strain evidence="3 4">Enr17</strain>
    </source>
</reference>
<keyword evidence="2" id="KW-0812">Transmembrane</keyword>
<accession>A0A518IAK6</accession>
<dbReference type="RefSeq" id="WP_145308423.1">
    <property type="nucleotide sequence ID" value="NZ_CP037452.1"/>
</dbReference>
<feature type="compositionally biased region" description="Polar residues" evidence="1">
    <location>
        <begin position="1"/>
        <end position="21"/>
    </location>
</feature>
<evidence type="ECO:0000313" key="3">
    <source>
        <dbReference type="EMBL" id="QDV50136.1"/>
    </source>
</evidence>
<evidence type="ECO:0000256" key="2">
    <source>
        <dbReference type="SAM" id="Phobius"/>
    </source>
</evidence>
<feature type="transmembrane region" description="Helical" evidence="2">
    <location>
        <begin position="312"/>
        <end position="332"/>
    </location>
</feature>
<dbReference type="PANTHER" id="PTHR40115:SF1">
    <property type="entry name" value="INNER MEMBRANE PROTEIN WITH PEPSY TM HELIX"/>
    <property type="match status" value="1"/>
</dbReference>
<dbReference type="EMBL" id="CP037452">
    <property type="protein sequence ID" value="QDV50136.1"/>
    <property type="molecule type" value="Genomic_DNA"/>
</dbReference>
<keyword evidence="4" id="KW-1185">Reference proteome</keyword>
<organism evidence="3 4">
    <name type="scientific">Gimesia fumaroli</name>
    <dbReference type="NCBI Taxonomy" id="2527976"/>
    <lineage>
        <taxon>Bacteria</taxon>
        <taxon>Pseudomonadati</taxon>
        <taxon>Planctomycetota</taxon>
        <taxon>Planctomycetia</taxon>
        <taxon>Planctomycetales</taxon>
        <taxon>Planctomycetaceae</taxon>
        <taxon>Gimesia</taxon>
    </lineage>
</organism>
<proteinExistence type="predicted"/>
<feature type="region of interest" description="Disordered" evidence="1">
    <location>
        <begin position="1"/>
        <end position="35"/>
    </location>
</feature>
<protein>
    <recommendedName>
        <fullName evidence="5">PepSY-associated TM helix</fullName>
    </recommendedName>
</protein>
<keyword evidence="2" id="KW-0472">Membrane</keyword>
<feature type="compositionally biased region" description="Acidic residues" evidence="1">
    <location>
        <begin position="399"/>
        <end position="409"/>
    </location>
</feature>
<sequence>MSTTTNQHPAISDSQSVTTENMDAPKPTVKRKSNASKSWNTTMKLVRRVHLYSGLFMFPWVLLYGVTGMFFNHPRWFTGDNVQSFVAAEVSKNELAQLPASDSLAEKIVASLNEQLKETQDPEVVLTDLRTPHYSGDLTYTVNAEEVSHTVSINPVTGDGEIRTTKAVPEADQPVETPNPLQGIRRVEIESNPLLVAKNAVPAVLENLDLPSGEANTGRRAASLTFSAEVDGEPVAIVYNLGNGFIATTHEDAELPMNSKSFLQRLHLSRGFSPHWNFKTLWGLMVDMMFLSMVFWGISGLFMWWQIKRTRLLGGGFIIASLAITAFFIIGMHDSLTVAGNRRGGGNRGPGAAAAGGRNGQQASTQNPGRGGNRGRGGAGGNRGGHQHGTNAASGQERNEDDVLFEELEQMLLEQERVEKTQSGSAERSKAE</sequence>
<dbReference type="AlphaFoldDB" id="A0A518IAK6"/>
<evidence type="ECO:0000256" key="1">
    <source>
        <dbReference type="SAM" id="MobiDB-lite"/>
    </source>
</evidence>
<keyword evidence="2" id="KW-1133">Transmembrane helix</keyword>
<feature type="compositionally biased region" description="Gly residues" evidence="1">
    <location>
        <begin position="369"/>
        <end position="384"/>
    </location>
</feature>
<feature type="transmembrane region" description="Helical" evidence="2">
    <location>
        <begin position="281"/>
        <end position="305"/>
    </location>
</feature>
<evidence type="ECO:0008006" key="5">
    <source>
        <dbReference type="Google" id="ProtNLM"/>
    </source>
</evidence>